<dbReference type="InterPro" id="IPR005841">
    <property type="entry name" value="Alpha-D-phosphohexomutase_SF"/>
</dbReference>
<dbReference type="InterPro" id="IPR005846">
    <property type="entry name" value="A-D-PHexomutase_a/b/a-III"/>
</dbReference>
<evidence type="ECO:0000256" key="11">
    <source>
        <dbReference type="RuleBase" id="RU004326"/>
    </source>
</evidence>
<dbReference type="InterPro" id="IPR036900">
    <property type="entry name" value="A-D-PHexomutase_C_sf"/>
</dbReference>
<dbReference type="PANTHER" id="PTHR45745">
    <property type="entry name" value="PHOSPHOMANNOMUTASE 45A"/>
    <property type="match status" value="1"/>
</dbReference>
<dbReference type="InterPro" id="IPR005844">
    <property type="entry name" value="A-D-PHexomutase_a/b/a-I"/>
</dbReference>
<comment type="caution">
    <text evidence="15">The sequence shown here is derived from an EMBL/GenBank/DDBJ whole genome shotgun (WGS) entry which is preliminary data.</text>
</comment>
<evidence type="ECO:0000256" key="8">
    <source>
        <dbReference type="ARBA" id="ARBA00022842"/>
    </source>
</evidence>
<sequence>ELEAKALLNRNDITLLKNIFLKRIEFGTAGLRGRMGPGYSQMNDLVIIQTAEGLLKYLLATDNSCKHSGIVIGYDGRHNSSRFAKISANIFLRGGVKVYLFSKICPTPFVPFAVTHFGCSAGVMVTASHNPKEDNGYKVYWNNGAQIIPPHDKGISECILECLESKEESWDLSILDGNTLLIDPLPELMESYYNFISERIIDSGANAKFPVTITYTPMHGVGYPYVVEAFRVAGFKELVPVKEQVDPDPEFSTVKFPNPEEGKSALDLSMKAANECCSTLILANDPDADRLAVAEKMIGGDWKVFTGNELGALLGWWEIYTYKQSNPNADLSKVYVISSTVSSKIVESIAKVEEVQFEETLTGFKWMGNKSYELIQQGCKVLFAFEEAIGFMCGTAVLDKDGVSAAVRVAELASYLFATTGNPSLINKLEEIYLKYGYHISNNSYFICHHPEVIKRIFERLRNFKGELNTYPGSIMEGKHRVTWVRDLTTGFDSSKPDKKATLPVSKSSQMVTFGFDNGLVATLRTSGTEPKIKYYTELCASPSMR</sequence>
<dbReference type="PANTHER" id="PTHR45745:SF1">
    <property type="entry name" value="PHOSPHOGLUCOMUTASE 2B-RELATED"/>
    <property type="match status" value="1"/>
</dbReference>
<protein>
    <recommendedName>
        <fullName evidence="17">Phosphoglucomutase</fullName>
    </recommendedName>
</protein>
<reference evidence="15 16" key="1">
    <citation type="submission" date="2024-07" db="EMBL/GenBank/DDBJ databases">
        <title>Chromosome-level genome assembly of the water stick insect Ranatra chinensis (Heteroptera: Nepidae).</title>
        <authorList>
            <person name="Liu X."/>
        </authorList>
    </citation>
    <scope>NUCLEOTIDE SEQUENCE [LARGE SCALE GENOMIC DNA]</scope>
    <source>
        <strain evidence="15">Cailab_2021Rc</strain>
        <tissue evidence="15">Muscle</tissue>
    </source>
</reference>
<keyword evidence="6" id="KW-0597">Phosphoprotein</keyword>
<feature type="domain" description="Alpha-D-phosphohexomutase alpha/beta/alpha" evidence="13">
    <location>
        <begin position="191"/>
        <end position="295"/>
    </location>
</feature>
<evidence type="ECO:0000256" key="2">
    <source>
        <dbReference type="ARBA" id="ARBA00004496"/>
    </source>
</evidence>
<feature type="domain" description="Alpha-D-phosphohexomutase alpha/beta/alpha" evidence="14">
    <location>
        <begin position="323"/>
        <end position="414"/>
    </location>
</feature>
<comment type="similarity">
    <text evidence="3 11">Belongs to the phosphohexose mutase family.</text>
</comment>
<evidence type="ECO:0000313" key="15">
    <source>
        <dbReference type="EMBL" id="KAL1139480.1"/>
    </source>
</evidence>
<keyword evidence="7 11" id="KW-0479">Metal-binding</keyword>
<evidence type="ECO:0000256" key="9">
    <source>
        <dbReference type="ARBA" id="ARBA00023235"/>
    </source>
</evidence>
<dbReference type="GO" id="GO:0016853">
    <property type="term" value="F:isomerase activity"/>
    <property type="evidence" value="ECO:0007669"/>
    <property type="project" value="UniProtKB-KW"/>
</dbReference>
<dbReference type="SUPFAM" id="SSF55957">
    <property type="entry name" value="Phosphoglucomutase, C-terminal domain"/>
    <property type="match status" value="1"/>
</dbReference>
<feature type="non-terminal residue" evidence="15">
    <location>
        <position position="1"/>
    </location>
</feature>
<evidence type="ECO:0000259" key="12">
    <source>
        <dbReference type="Pfam" id="PF02878"/>
    </source>
</evidence>
<evidence type="ECO:0000256" key="10">
    <source>
        <dbReference type="ARBA" id="ARBA00023277"/>
    </source>
</evidence>
<keyword evidence="10" id="KW-0119">Carbohydrate metabolism</keyword>
<dbReference type="GO" id="GO:0046872">
    <property type="term" value="F:metal ion binding"/>
    <property type="evidence" value="ECO:0007669"/>
    <property type="project" value="UniProtKB-KW"/>
</dbReference>
<dbReference type="Gene3D" id="3.40.120.10">
    <property type="entry name" value="Alpha-D-Glucose-1,6-Bisphosphate, subunit A, domain 3"/>
    <property type="match status" value="3"/>
</dbReference>
<dbReference type="CDD" id="cd05799">
    <property type="entry name" value="PGM2"/>
    <property type="match status" value="1"/>
</dbReference>
<evidence type="ECO:0000259" key="14">
    <source>
        <dbReference type="Pfam" id="PF02880"/>
    </source>
</evidence>
<accession>A0ABD0YUE3</accession>
<dbReference type="PRINTS" id="PR00509">
    <property type="entry name" value="PGMPMM"/>
</dbReference>
<gene>
    <name evidence="15" type="ORF">AAG570_006464</name>
</gene>
<evidence type="ECO:0000313" key="16">
    <source>
        <dbReference type="Proteomes" id="UP001558652"/>
    </source>
</evidence>
<evidence type="ECO:0000256" key="4">
    <source>
        <dbReference type="ARBA" id="ARBA00022490"/>
    </source>
</evidence>
<keyword evidence="4" id="KW-0963">Cytoplasm</keyword>
<keyword evidence="8 11" id="KW-0460">Magnesium</keyword>
<dbReference type="Pfam" id="PF02879">
    <property type="entry name" value="PGM_PMM_II"/>
    <property type="match status" value="1"/>
</dbReference>
<dbReference type="PROSITE" id="PS00710">
    <property type="entry name" value="PGM_PMM"/>
    <property type="match status" value="1"/>
</dbReference>
<dbReference type="InterPro" id="IPR005845">
    <property type="entry name" value="A-D-PHexomutase_a/b/a-II"/>
</dbReference>
<organism evidence="15 16">
    <name type="scientific">Ranatra chinensis</name>
    <dbReference type="NCBI Taxonomy" id="642074"/>
    <lineage>
        <taxon>Eukaryota</taxon>
        <taxon>Metazoa</taxon>
        <taxon>Ecdysozoa</taxon>
        <taxon>Arthropoda</taxon>
        <taxon>Hexapoda</taxon>
        <taxon>Insecta</taxon>
        <taxon>Pterygota</taxon>
        <taxon>Neoptera</taxon>
        <taxon>Paraneoptera</taxon>
        <taxon>Hemiptera</taxon>
        <taxon>Heteroptera</taxon>
        <taxon>Panheteroptera</taxon>
        <taxon>Nepomorpha</taxon>
        <taxon>Nepidae</taxon>
        <taxon>Ranatrinae</taxon>
        <taxon>Ranatra</taxon>
    </lineage>
</organism>
<evidence type="ECO:0000256" key="6">
    <source>
        <dbReference type="ARBA" id="ARBA00022553"/>
    </source>
</evidence>
<keyword evidence="16" id="KW-1185">Reference proteome</keyword>
<evidence type="ECO:0000256" key="3">
    <source>
        <dbReference type="ARBA" id="ARBA00010231"/>
    </source>
</evidence>
<dbReference type="GO" id="GO:0006006">
    <property type="term" value="P:glucose metabolic process"/>
    <property type="evidence" value="ECO:0007669"/>
    <property type="project" value="UniProtKB-KW"/>
</dbReference>
<evidence type="ECO:0000256" key="5">
    <source>
        <dbReference type="ARBA" id="ARBA00022526"/>
    </source>
</evidence>
<evidence type="ECO:0000259" key="13">
    <source>
        <dbReference type="Pfam" id="PF02879"/>
    </source>
</evidence>
<dbReference type="SUPFAM" id="SSF53738">
    <property type="entry name" value="Phosphoglucomutase, first 3 domains"/>
    <property type="match status" value="3"/>
</dbReference>
<dbReference type="InterPro" id="IPR016055">
    <property type="entry name" value="A-D-PHexomutase_a/b/a-I/II/III"/>
</dbReference>
<dbReference type="Pfam" id="PF02878">
    <property type="entry name" value="PGM_PMM_I"/>
    <property type="match status" value="1"/>
</dbReference>
<dbReference type="FunFam" id="3.40.120.10:FF:000035">
    <property type="entry name" value="Pgm3p"/>
    <property type="match status" value="1"/>
</dbReference>
<dbReference type="InterPro" id="IPR016066">
    <property type="entry name" value="A-D-PHexomutase_CS"/>
</dbReference>
<evidence type="ECO:0000256" key="1">
    <source>
        <dbReference type="ARBA" id="ARBA00001946"/>
    </source>
</evidence>
<keyword evidence="5" id="KW-0313">Glucose metabolism</keyword>
<evidence type="ECO:0000256" key="7">
    <source>
        <dbReference type="ARBA" id="ARBA00022723"/>
    </source>
</evidence>
<dbReference type="GO" id="GO:0005737">
    <property type="term" value="C:cytoplasm"/>
    <property type="evidence" value="ECO:0007669"/>
    <property type="project" value="UniProtKB-SubCell"/>
</dbReference>
<comment type="cofactor">
    <cofactor evidence="1">
        <name>Mg(2+)</name>
        <dbReference type="ChEBI" id="CHEBI:18420"/>
    </cofactor>
</comment>
<dbReference type="Pfam" id="PF02880">
    <property type="entry name" value="PGM_PMM_III"/>
    <property type="match status" value="1"/>
</dbReference>
<dbReference type="AlphaFoldDB" id="A0ABD0YUE3"/>
<comment type="subcellular location">
    <subcellularLocation>
        <location evidence="2">Cytoplasm</location>
    </subcellularLocation>
</comment>
<feature type="domain" description="Alpha-D-phosphohexomutase alpha/beta/alpha" evidence="12">
    <location>
        <begin position="24"/>
        <end position="160"/>
    </location>
</feature>
<proteinExistence type="inferred from homology"/>
<dbReference type="FunFam" id="3.40.120.10:FF:000017">
    <property type="entry name" value="glucose 1,6-bisphosphate synthase"/>
    <property type="match status" value="1"/>
</dbReference>
<keyword evidence="9" id="KW-0413">Isomerase</keyword>
<evidence type="ECO:0008006" key="17">
    <source>
        <dbReference type="Google" id="ProtNLM"/>
    </source>
</evidence>
<dbReference type="Proteomes" id="UP001558652">
    <property type="component" value="Unassembled WGS sequence"/>
</dbReference>
<dbReference type="EMBL" id="JBFDAA010000002">
    <property type="protein sequence ID" value="KAL1139480.1"/>
    <property type="molecule type" value="Genomic_DNA"/>
</dbReference>
<name>A0ABD0YUE3_9HEMI</name>